<dbReference type="EMBL" id="MPUH01000347">
    <property type="protein sequence ID" value="OMJ82241.1"/>
    <property type="molecule type" value="Genomic_DNA"/>
</dbReference>
<name>A0A1R2BZS3_9CILI</name>
<accession>A0A1R2BZS3</accession>
<sequence>MEFSETLELKRIAKYKNEKGECSPFSKLVKTWSQLKPHGKKPINQVYFKHNPSLSCKSAREFIKSPNDQEDDESDFKIVKDNSYLEKVKVEKKSTLAISLRNPEEVQKSVPINQLVLDVYFFQTRNKVVLSLPDKITVDDMIRRALQAYNKTKYPPLPHGINSDAYEVWLPEDDSIFPDNDYAIDKTVSVASLGVSTLCICDIPDYHSSIYNSKRGTNVVKIPSKSGLLHVKFIYENRWAVVALNPESQLGEVLIQLWKKFLIIGDLSVKMFEFRVFIEEGGYECALDMSLKIKELPKQDIRLYRKILADTPKNLGHRGHKSLQIFFNAKHFK</sequence>
<protein>
    <submittedName>
        <fullName evidence="1">Uncharacterized protein</fullName>
    </submittedName>
</protein>
<evidence type="ECO:0000313" key="1">
    <source>
        <dbReference type="EMBL" id="OMJ82241.1"/>
    </source>
</evidence>
<gene>
    <name evidence="1" type="ORF">SteCoe_17081</name>
</gene>
<evidence type="ECO:0000313" key="2">
    <source>
        <dbReference type="Proteomes" id="UP000187209"/>
    </source>
</evidence>
<organism evidence="1 2">
    <name type="scientific">Stentor coeruleus</name>
    <dbReference type="NCBI Taxonomy" id="5963"/>
    <lineage>
        <taxon>Eukaryota</taxon>
        <taxon>Sar</taxon>
        <taxon>Alveolata</taxon>
        <taxon>Ciliophora</taxon>
        <taxon>Postciliodesmatophora</taxon>
        <taxon>Heterotrichea</taxon>
        <taxon>Heterotrichida</taxon>
        <taxon>Stentoridae</taxon>
        <taxon>Stentor</taxon>
    </lineage>
</organism>
<proteinExistence type="predicted"/>
<dbReference type="Proteomes" id="UP000187209">
    <property type="component" value="Unassembled WGS sequence"/>
</dbReference>
<comment type="caution">
    <text evidence="1">The sequence shown here is derived from an EMBL/GenBank/DDBJ whole genome shotgun (WGS) entry which is preliminary data.</text>
</comment>
<reference evidence="1 2" key="1">
    <citation type="submission" date="2016-11" db="EMBL/GenBank/DDBJ databases">
        <title>The macronuclear genome of Stentor coeruleus: a giant cell with tiny introns.</title>
        <authorList>
            <person name="Slabodnick M."/>
            <person name="Ruby J.G."/>
            <person name="Reiff S.B."/>
            <person name="Swart E.C."/>
            <person name="Gosai S."/>
            <person name="Prabakaran S."/>
            <person name="Witkowska E."/>
            <person name="Larue G.E."/>
            <person name="Fisher S."/>
            <person name="Freeman R.M."/>
            <person name="Gunawardena J."/>
            <person name="Chu W."/>
            <person name="Stover N.A."/>
            <person name="Gregory B.D."/>
            <person name="Nowacki M."/>
            <person name="Derisi J."/>
            <person name="Roy S.W."/>
            <person name="Marshall W.F."/>
            <person name="Sood P."/>
        </authorList>
    </citation>
    <scope>NUCLEOTIDE SEQUENCE [LARGE SCALE GENOMIC DNA]</scope>
    <source>
        <strain evidence="1">WM001</strain>
    </source>
</reference>
<dbReference type="AlphaFoldDB" id="A0A1R2BZS3"/>
<dbReference type="OrthoDB" id="325495at2759"/>
<keyword evidence="2" id="KW-1185">Reference proteome</keyword>